<dbReference type="Pfam" id="PF00060">
    <property type="entry name" value="Lig_chan"/>
    <property type="match status" value="1"/>
</dbReference>
<reference evidence="16 17" key="1">
    <citation type="submission" date="2018-04" db="EMBL/GenBank/DDBJ databases">
        <authorList>
            <person name="Zhang X."/>
            <person name="Yuan J."/>
            <person name="Li F."/>
            <person name="Xiang J."/>
        </authorList>
    </citation>
    <scope>NUCLEOTIDE SEQUENCE [LARGE SCALE GENOMIC DNA]</scope>
    <source>
        <tissue evidence="16">Muscle</tissue>
    </source>
</reference>
<dbReference type="Gene3D" id="1.10.287.70">
    <property type="match status" value="1"/>
</dbReference>
<feature type="transmembrane region" description="Helical" evidence="13">
    <location>
        <begin position="187"/>
        <end position="211"/>
    </location>
</feature>
<keyword evidence="10" id="KW-0325">Glycoprotein</keyword>
<dbReference type="GO" id="GO:0015276">
    <property type="term" value="F:ligand-gated monoatomic ion channel activity"/>
    <property type="evidence" value="ECO:0007669"/>
    <property type="project" value="InterPro"/>
</dbReference>
<dbReference type="PANTHER" id="PTHR42643">
    <property type="entry name" value="IONOTROPIC RECEPTOR 20A-RELATED"/>
    <property type="match status" value="1"/>
</dbReference>
<dbReference type="PANTHER" id="PTHR42643:SF24">
    <property type="entry name" value="IONOTROPIC RECEPTOR 60A"/>
    <property type="match status" value="1"/>
</dbReference>
<dbReference type="InterPro" id="IPR019594">
    <property type="entry name" value="Glu/Gly-bd"/>
</dbReference>
<dbReference type="OrthoDB" id="6485003at2759"/>
<dbReference type="InterPro" id="IPR001320">
    <property type="entry name" value="Iontro_rcpt_C"/>
</dbReference>
<accession>A0A3R7QNZ7</accession>
<dbReference type="GO" id="GO:0005886">
    <property type="term" value="C:plasma membrane"/>
    <property type="evidence" value="ECO:0007669"/>
    <property type="project" value="UniProtKB-SubCell"/>
</dbReference>
<comment type="subcellular location">
    <subcellularLocation>
        <location evidence="1">Cell membrane</location>
        <topology evidence="1">Multi-pass membrane protein</topology>
    </subcellularLocation>
</comment>
<sequence length="390" mass="43305">MSLSGRHLAVGADVWSPWVEMEGEDSWSGIAVAVFAILAKKMNFTYHYVRPLDHEWGRKLPNGSFTGLVGLLERREVDLALGPLSISWDRFQVADFSTFLYMDWWGVLLPRPRMERDFAGFLKPFAPEVWLGFGASLLVTIILGVILRALTPASLPDIKSSFNMAWIARTVMNEATESLPLSLSGRAFLGTWMLAMFVITSAYSGVLTSLLTVQSITVPVDSVEDLVSYGKIPWNLERGTWMHGRYARSNSTLGRKIYGGAGIVSSAWDIRECIKREREAVLTDHFNMMKIMHHDYMETGQCNYYIGKVPLASSLLAMAFPKGSSLVPDFNKWLTSLVETGQVTQLMLNLTSNAKACMARPGKENKSNTPLVLTLDDLGGVFFLLVGVSS</sequence>
<evidence type="ECO:0000259" key="14">
    <source>
        <dbReference type="SMART" id="SM00079"/>
    </source>
</evidence>
<evidence type="ECO:0000259" key="15">
    <source>
        <dbReference type="SMART" id="SM00918"/>
    </source>
</evidence>
<feature type="domain" description="Ionotropic glutamate receptor L-glutamate and glycine-binding" evidence="15">
    <location>
        <begin position="17"/>
        <end position="74"/>
    </location>
</feature>
<keyword evidence="4" id="KW-1003">Cell membrane</keyword>
<dbReference type="GO" id="GO:0050906">
    <property type="term" value="P:detection of stimulus involved in sensory perception"/>
    <property type="evidence" value="ECO:0007669"/>
    <property type="project" value="UniProtKB-ARBA"/>
</dbReference>
<keyword evidence="8 13" id="KW-0472">Membrane</keyword>
<keyword evidence="17" id="KW-1185">Reference proteome</keyword>
<comment type="similarity">
    <text evidence="2">Belongs to the glutamate-gated ion channel (TC 1.A.10.1) family.</text>
</comment>
<evidence type="ECO:0000313" key="17">
    <source>
        <dbReference type="Proteomes" id="UP000283509"/>
    </source>
</evidence>
<evidence type="ECO:0000256" key="2">
    <source>
        <dbReference type="ARBA" id="ARBA00008685"/>
    </source>
</evidence>
<keyword evidence="6 13" id="KW-1133">Transmembrane helix</keyword>
<gene>
    <name evidence="16" type="ORF">C7M84_016818</name>
</gene>
<organism evidence="16 17">
    <name type="scientific">Penaeus vannamei</name>
    <name type="common">Whiteleg shrimp</name>
    <name type="synonym">Litopenaeus vannamei</name>
    <dbReference type="NCBI Taxonomy" id="6689"/>
    <lineage>
        <taxon>Eukaryota</taxon>
        <taxon>Metazoa</taxon>
        <taxon>Ecdysozoa</taxon>
        <taxon>Arthropoda</taxon>
        <taxon>Crustacea</taxon>
        <taxon>Multicrustacea</taxon>
        <taxon>Malacostraca</taxon>
        <taxon>Eumalacostraca</taxon>
        <taxon>Eucarida</taxon>
        <taxon>Decapoda</taxon>
        <taxon>Dendrobranchiata</taxon>
        <taxon>Penaeoidea</taxon>
        <taxon>Penaeidae</taxon>
        <taxon>Penaeus</taxon>
    </lineage>
</organism>
<dbReference type="AlphaFoldDB" id="A0A3R7QNZ7"/>
<dbReference type="Proteomes" id="UP000283509">
    <property type="component" value="Unassembled WGS sequence"/>
</dbReference>
<keyword evidence="9 16" id="KW-0675">Receptor</keyword>
<keyword evidence="11" id="KW-1071">Ligand-gated ion channel</keyword>
<evidence type="ECO:0000256" key="4">
    <source>
        <dbReference type="ARBA" id="ARBA00022475"/>
    </source>
</evidence>
<protein>
    <submittedName>
        <fullName evidence="16">Variant Ionotropic Glutamate Receptor</fullName>
    </submittedName>
</protein>
<name>A0A3R7QNZ7_PENVA</name>
<dbReference type="SMART" id="SM00079">
    <property type="entry name" value="PBPe"/>
    <property type="match status" value="1"/>
</dbReference>
<dbReference type="Gene3D" id="3.40.190.10">
    <property type="entry name" value="Periplasmic binding protein-like II"/>
    <property type="match status" value="1"/>
</dbReference>
<comment type="caution">
    <text evidence="16">The sequence shown here is derived from an EMBL/GenBank/DDBJ whole genome shotgun (WGS) entry which is preliminary data.</text>
</comment>
<evidence type="ECO:0000256" key="12">
    <source>
        <dbReference type="ARBA" id="ARBA00023303"/>
    </source>
</evidence>
<feature type="domain" description="Ionotropic glutamate receptor C-terminal" evidence="14">
    <location>
        <begin position="7"/>
        <end position="352"/>
    </location>
</feature>
<keyword evidence="5 13" id="KW-0812">Transmembrane</keyword>
<evidence type="ECO:0000256" key="7">
    <source>
        <dbReference type="ARBA" id="ARBA00023065"/>
    </source>
</evidence>
<keyword evidence="7" id="KW-0406">Ion transport</keyword>
<feature type="transmembrane region" description="Helical" evidence="13">
    <location>
        <begin position="129"/>
        <end position="150"/>
    </location>
</feature>
<evidence type="ECO:0000256" key="6">
    <source>
        <dbReference type="ARBA" id="ARBA00022989"/>
    </source>
</evidence>
<evidence type="ECO:0000256" key="3">
    <source>
        <dbReference type="ARBA" id="ARBA00022448"/>
    </source>
</evidence>
<dbReference type="SMART" id="SM00918">
    <property type="entry name" value="Lig_chan-Glu_bd"/>
    <property type="match status" value="1"/>
</dbReference>
<dbReference type="EMBL" id="QCYY01000312">
    <property type="protein sequence ID" value="ROT85317.1"/>
    <property type="molecule type" value="Genomic_DNA"/>
</dbReference>
<dbReference type="InterPro" id="IPR052192">
    <property type="entry name" value="Insect_Ionotropic_Sensory_Rcpt"/>
</dbReference>
<dbReference type="SUPFAM" id="SSF53850">
    <property type="entry name" value="Periplasmic binding protein-like II"/>
    <property type="match status" value="1"/>
</dbReference>
<evidence type="ECO:0000256" key="10">
    <source>
        <dbReference type="ARBA" id="ARBA00023180"/>
    </source>
</evidence>
<evidence type="ECO:0000256" key="5">
    <source>
        <dbReference type="ARBA" id="ARBA00022692"/>
    </source>
</evidence>
<evidence type="ECO:0000313" key="16">
    <source>
        <dbReference type="EMBL" id="ROT85317.1"/>
    </source>
</evidence>
<evidence type="ECO:0000256" key="9">
    <source>
        <dbReference type="ARBA" id="ARBA00023170"/>
    </source>
</evidence>
<keyword evidence="12" id="KW-0407">Ion channel</keyword>
<keyword evidence="3" id="KW-0813">Transport</keyword>
<evidence type="ECO:0000256" key="8">
    <source>
        <dbReference type="ARBA" id="ARBA00023136"/>
    </source>
</evidence>
<evidence type="ECO:0000256" key="1">
    <source>
        <dbReference type="ARBA" id="ARBA00004651"/>
    </source>
</evidence>
<evidence type="ECO:0000256" key="13">
    <source>
        <dbReference type="SAM" id="Phobius"/>
    </source>
</evidence>
<evidence type="ECO:0000256" key="11">
    <source>
        <dbReference type="ARBA" id="ARBA00023286"/>
    </source>
</evidence>
<reference evidence="16 17" key="2">
    <citation type="submission" date="2019-01" db="EMBL/GenBank/DDBJ databases">
        <title>The decoding of complex shrimp genome reveals the adaptation for benthos swimmer, frequently molting mechanism and breeding impact on genome.</title>
        <authorList>
            <person name="Sun Y."/>
            <person name="Gao Y."/>
            <person name="Yu Y."/>
        </authorList>
    </citation>
    <scope>NUCLEOTIDE SEQUENCE [LARGE SCALE GENOMIC DNA]</scope>
    <source>
        <tissue evidence="16">Muscle</tissue>
    </source>
</reference>
<proteinExistence type="inferred from homology"/>
<dbReference type="Pfam" id="PF10613">
    <property type="entry name" value="Lig_chan-Glu_bd"/>
    <property type="match status" value="1"/>
</dbReference>